<organism evidence="1 2">
    <name type="scientific">Hyphococcus luteus</name>
    <dbReference type="NCBI Taxonomy" id="2058213"/>
    <lineage>
        <taxon>Bacteria</taxon>
        <taxon>Pseudomonadati</taxon>
        <taxon>Pseudomonadota</taxon>
        <taxon>Alphaproteobacteria</taxon>
        <taxon>Parvularculales</taxon>
        <taxon>Parvularculaceae</taxon>
        <taxon>Hyphococcus</taxon>
    </lineage>
</organism>
<dbReference type="EMBL" id="PJCH01000015">
    <property type="protein sequence ID" value="PQA86027.1"/>
    <property type="molecule type" value="Genomic_DNA"/>
</dbReference>
<sequence>MSRRVPDIVTTDLSRFGFRELKMAARLLAAYCESPPDFLGDGVTVMMNMHSGYVFLTDEDFNVAMMNGDTLEQFHSCPECGAEGFAEELTESNDCCIEYLREIGGSS</sequence>
<dbReference type="RefSeq" id="WP_104831239.1">
    <property type="nucleotide sequence ID" value="NZ_PJCH01000015.1"/>
</dbReference>
<protein>
    <submittedName>
        <fullName evidence="1">Uncharacterized protein</fullName>
    </submittedName>
</protein>
<reference evidence="1 2" key="1">
    <citation type="submission" date="2017-12" db="EMBL/GenBank/DDBJ databases">
        <authorList>
            <person name="Hurst M.R.H."/>
        </authorList>
    </citation>
    <scope>NUCLEOTIDE SEQUENCE [LARGE SCALE GENOMIC DNA]</scope>
    <source>
        <strain evidence="1 2">SY-3-19</strain>
    </source>
</reference>
<proteinExistence type="predicted"/>
<comment type="caution">
    <text evidence="1">The sequence shown here is derived from an EMBL/GenBank/DDBJ whole genome shotgun (WGS) entry which is preliminary data.</text>
</comment>
<dbReference type="AlphaFoldDB" id="A0A2S7K0J6"/>
<evidence type="ECO:0000313" key="2">
    <source>
        <dbReference type="Proteomes" id="UP000239504"/>
    </source>
</evidence>
<accession>A0A2S7K0J6</accession>
<gene>
    <name evidence="1" type="ORF">CW354_16740</name>
</gene>
<keyword evidence="2" id="KW-1185">Reference proteome</keyword>
<dbReference type="OrthoDB" id="664808at2"/>
<dbReference type="Proteomes" id="UP000239504">
    <property type="component" value="Unassembled WGS sequence"/>
</dbReference>
<evidence type="ECO:0000313" key="1">
    <source>
        <dbReference type="EMBL" id="PQA86027.1"/>
    </source>
</evidence>
<name>A0A2S7K0J6_9PROT</name>